<accession>A0ABS9CNJ3</accession>
<gene>
    <name evidence="2" type="ORF">JQM67_08915</name>
</gene>
<protein>
    <submittedName>
        <fullName evidence="2">Uncharacterized protein</fullName>
    </submittedName>
</protein>
<evidence type="ECO:0000313" key="2">
    <source>
        <dbReference type="EMBL" id="MCF2652723.1"/>
    </source>
</evidence>
<feature type="compositionally biased region" description="Low complexity" evidence="1">
    <location>
        <begin position="25"/>
        <end position="34"/>
    </location>
</feature>
<feature type="compositionally biased region" description="Pro residues" evidence="1">
    <location>
        <begin position="35"/>
        <end position="48"/>
    </location>
</feature>
<sequence>MPNNMPDTRAINEALRRAREMQSRSAPAPEASEPAPQPEPQPAAPAPPENKQEMKPQPSGKHISPLDLLLKDRERTLILALLILLSSEDSNTELLFALMYLLI</sequence>
<feature type="region of interest" description="Disordered" evidence="1">
    <location>
        <begin position="1"/>
        <end position="67"/>
    </location>
</feature>
<dbReference type="RefSeq" id="WP_235323753.1">
    <property type="nucleotide sequence ID" value="NZ_JAFBIT010000002.1"/>
</dbReference>
<dbReference type="EMBL" id="JAFBIT010000002">
    <property type="protein sequence ID" value="MCF2652723.1"/>
    <property type="molecule type" value="Genomic_DNA"/>
</dbReference>
<name>A0ABS9CNJ3_9FIRM</name>
<reference evidence="2 3" key="1">
    <citation type="submission" date="2020-12" db="EMBL/GenBank/DDBJ databases">
        <title>Whole genome sequences of gut porcine anaerobes.</title>
        <authorList>
            <person name="Kubasova T."/>
            <person name="Jahodarova E."/>
            <person name="Rychlik I."/>
        </authorList>
    </citation>
    <scope>NUCLEOTIDE SEQUENCE [LARGE SCALE GENOMIC DNA]</scope>
    <source>
        <strain evidence="2 3">An867</strain>
    </source>
</reference>
<keyword evidence="3" id="KW-1185">Reference proteome</keyword>
<organism evidence="2 3">
    <name type="scientific">Anaeromassilibacillus senegalensis</name>
    <dbReference type="NCBI Taxonomy" id="1673717"/>
    <lineage>
        <taxon>Bacteria</taxon>
        <taxon>Bacillati</taxon>
        <taxon>Bacillota</taxon>
        <taxon>Clostridia</taxon>
        <taxon>Eubacteriales</taxon>
        <taxon>Acutalibacteraceae</taxon>
        <taxon>Anaeromassilibacillus</taxon>
    </lineage>
</organism>
<evidence type="ECO:0000256" key="1">
    <source>
        <dbReference type="SAM" id="MobiDB-lite"/>
    </source>
</evidence>
<dbReference type="Proteomes" id="UP001299220">
    <property type="component" value="Unassembled WGS sequence"/>
</dbReference>
<evidence type="ECO:0000313" key="3">
    <source>
        <dbReference type="Proteomes" id="UP001299220"/>
    </source>
</evidence>
<proteinExistence type="predicted"/>
<comment type="caution">
    <text evidence="2">The sequence shown here is derived from an EMBL/GenBank/DDBJ whole genome shotgun (WGS) entry which is preliminary data.</text>
</comment>